<name>A0A1S2L3C7_9BACI</name>
<protein>
    <submittedName>
        <fullName evidence="1">Uncharacterized protein</fullName>
    </submittedName>
</protein>
<reference evidence="1 3" key="1">
    <citation type="submission" date="2016-10" db="EMBL/GenBank/DDBJ databases">
        <title>Draft genome sequences of four alkaliphilic bacteria belonging to the Anaerobacillus genus.</title>
        <authorList>
            <person name="Bassil N.M."/>
            <person name="Lloyd J.R."/>
        </authorList>
    </citation>
    <scope>NUCLEOTIDE SEQUENCE [LARGE SCALE GENOMIC DNA]</scope>
    <source>
        <strain evidence="1 3">NB2006</strain>
    </source>
</reference>
<dbReference type="RefSeq" id="WP_071318943.1">
    <property type="nucleotide sequence ID" value="NZ_CP063356.2"/>
</dbReference>
<evidence type="ECO:0000313" key="2">
    <source>
        <dbReference type="EMBL" id="QOY37618.1"/>
    </source>
</evidence>
<dbReference type="EMBL" id="LQXD01000186">
    <property type="protein sequence ID" value="OIJ06125.1"/>
    <property type="molecule type" value="Genomic_DNA"/>
</dbReference>
<accession>A0A1S2L3C7</accession>
<dbReference type="AlphaFoldDB" id="A0A1S2L3C7"/>
<reference evidence="2 3" key="2">
    <citation type="journal article" date="2017" name="Genome Announc.">
        <title>Draft Genome Sequences of Four Alkaliphilic Bacteria Belonging to the Anaerobacillus Genus.</title>
        <authorList>
            <person name="Bassil N.M."/>
            <person name="Lloyd J.R."/>
        </authorList>
    </citation>
    <scope>NUCLEOTIDE SEQUENCE [LARGE SCALE GENOMIC DNA]</scope>
    <source>
        <strain evidence="2 3">NB2006</strain>
    </source>
</reference>
<evidence type="ECO:0000313" key="1">
    <source>
        <dbReference type="EMBL" id="OIJ06125.1"/>
    </source>
</evidence>
<sequence>MSNYIGMEVIVLLEDDKLVEGVIISSHKSHTDICLSNGSVVSDDQGLFRLKEDTAGLSNNQVIGFIKGEAIYYKGMEMIKF</sequence>
<keyword evidence="3" id="KW-1185">Reference proteome</keyword>
<proteinExistence type="predicted"/>
<reference evidence="2 3" key="3">
    <citation type="journal article" date="2019" name="Int. J. Syst. Evol. Microbiol.">
        <title>Anaerobacillus isosaccharinicus sp. nov., an alkaliphilic bacterium which degrades isosaccharinic acid.</title>
        <authorList>
            <person name="Bassil N.M."/>
            <person name="Lloyd J.R."/>
        </authorList>
    </citation>
    <scope>NUCLEOTIDE SEQUENCE [LARGE SCALE GENOMIC DNA]</scope>
    <source>
        <strain evidence="2 3">NB2006</strain>
    </source>
</reference>
<dbReference type="KEGG" id="aia:AWH56_008565"/>
<evidence type="ECO:0000313" key="3">
    <source>
        <dbReference type="Proteomes" id="UP000180175"/>
    </source>
</evidence>
<dbReference type="Proteomes" id="UP000180175">
    <property type="component" value="Chromosome"/>
</dbReference>
<organism evidence="1 3">
    <name type="scientific">Anaerobacillus isosaccharinicus</name>
    <dbReference type="NCBI Taxonomy" id="1532552"/>
    <lineage>
        <taxon>Bacteria</taxon>
        <taxon>Bacillati</taxon>
        <taxon>Bacillota</taxon>
        <taxon>Bacilli</taxon>
        <taxon>Bacillales</taxon>
        <taxon>Bacillaceae</taxon>
        <taxon>Anaerobacillus</taxon>
    </lineage>
</organism>
<gene>
    <name evidence="2" type="ORF">AWH56_008565</name>
    <name evidence="1" type="ORF">AWH56_21315</name>
</gene>
<dbReference type="EMBL" id="CP063356">
    <property type="protein sequence ID" value="QOY37618.1"/>
    <property type="molecule type" value="Genomic_DNA"/>
</dbReference>
<reference evidence="2" key="4">
    <citation type="submission" date="2020-10" db="EMBL/GenBank/DDBJ databases">
        <authorList>
            <person name="Bassil N.M."/>
            <person name="Lloyd J.R."/>
        </authorList>
    </citation>
    <scope>NUCLEOTIDE SEQUENCE</scope>
    <source>
        <strain evidence="2">NB2006</strain>
    </source>
</reference>